<feature type="non-terminal residue" evidence="5">
    <location>
        <position position="1"/>
    </location>
</feature>
<dbReference type="GO" id="GO:0005576">
    <property type="term" value="C:extracellular region"/>
    <property type="evidence" value="ECO:0007669"/>
    <property type="project" value="InterPro"/>
</dbReference>
<keyword evidence="6" id="KW-1185">Reference proteome</keyword>
<evidence type="ECO:0000259" key="4">
    <source>
        <dbReference type="SMART" id="SM00078"/>
    </source>
</evidence>
<gene>
    <name evidence="5" type="ORF">FWK35_00036916</name>
</gene>
<name>A0A6G0VX03_APHCR</name>
<feature type="non-terminal residue" evidence="5">
    <location>
        <position position="130"/>
    </location>
</feature>
<sequence length="130" mass="14635">RIMKLYIIITTLSFLCIESGIQFAVGSPMSNRYMNEPNQFCGQALADELAILCKGRYNEPKGRANQKGKRGIVDECCFQPCTRNYMKTNYCPPETEVYLKFGILKLQTENEFPDVGPTEESGLSGILFST</sequence>
<dbReference type="OrthoDB" id="6611727at2759"/>
<proteinExistence type="predicted"/>
<dbReference type="CDD" id="cd04366">
    <property type="entry name" value="IlGF_insulin_bombyxin_like"/>
    <property type="match status" value="1"/>
</dbReference>
<dbReference type="Proteomes" id="UP000478052">
    <property type="component" value="Unassembled WGS sequence"/>
</dbReference>
<comment type="caution">
    <text evidence="5">The sequence shown here is derived from an EMBL/GenBank/DDBJ whole genome shotgun (WGS) entry which is preliminary data.</text>
</comment>
<evidence type="ECO:0000256" key="2">
    <source>
        <dbReference type="ARBA" id="ARBA00022729"/>
    </source>
</evidence>
<reference evidence="5 6" key="1">
    <citation type="submission" date="2019-08" db="EMBL/GenBank/DDBJ databases">
        <title>Whole genome of Aphis craccivora.</title>
        <authorList>
            <person name="Voronova N.V."/>
            <person name="Shulinski R.S."/>
            <person name="Bandarenka Y.V."/>
            <person name="Zhorov D.G."/>
            <person name="Warner D."/>
        </authorList>
    </citation>
    <scope>NUCLEOTIDE SEQUENCE [LARGE SCALE GENOMIC DNA]</scope>
    <source>
        <strain evidence="5">180601</strain>
        <tissue evidence="5">Whole Body</tissue>
    </source>
</reference>
<dbReference type="Gene3D" id="1.10.100.10">
    <property type="entry name" value="Insulin-like"/>
    <property type="match status" value="1"/>
</dbReference>
<evidence type="ECO:0000256" key="3">
    <source>
        <dbReference type="SAM" id="SignalP"/>
    </source>
</evidence>
<feature type="signal peptide" evidence="3">
    <location>
        <begin position="1"/>
        <end position="26"/>
    </location>
</feature>
<dbReference type="EMBL" id="VUJU01011154">
    <property type="protein sequence ID" value="KAF0711760.1"/>
    <property type="molecule type" value="Genomic_DNA"/>
</dbReference>
<dbReference type="InterPro" id="IPR036438">
    <property type="entry name" value="Insulin-like_sf"/>
</dbReference>
<dbReference type="SUPFAM" id="SSF56994">
    <property type="entry name" value="Insulin-like"/>
    <property type="match status" value="1"/>
</dbReference>
<keyword evidence="1" id="KW-0165">Cleavage on pair of basic residues</keyword>
<dbReference type="SMART" id="SM00078">
    <property type="entry name" value="IlGF"/>
    <property type="match status" value="1"/>
</dbReference>
<dbReference type="GO" id="GO:0005179">
    <property type="term" value="F:hormone activity"/>
    <property type="evidence" value="ECO:0007669"/>
    <property type="project" value="InterPro"/>
</dbReference>
<dbReference type="InterPro" id="IPR016179">
    <property type="entry name" value="Insulin-like"/>
</dbReference>
<accession>A0A6G0VX03</accession>
<evidence type="ECO:0000313" key="6">
    <source>
        <dbReference type="Proteomes" id="UP000478052"/>
    </source>
</evidence>
<evidence type="ECO:0000313" key="5">
    <source>
        <dbReference type="EMBL" id="KAF0711760.1"/>
    </source>
</evidence>
<dbReference type="Pfam" id="PF00049">
    <property type="entry name" value="Insulin"/>
    <property type="match status" value="1"/>
</dbReference>
<feature type="chain" id="PRO_5026338455" evidence="3">
    <location>
        <begin position="27"/>
        <end position="130"/>
    </location>
</feature>
<evidence type="ECO:0000256" key="1">
    <source>
        <dbReference type="ARBA" id="ARBA00022685"/>
    </source>
</evidence>
<dbReference type="AlphaFoldDB" id="A0A6G0VX03"/>
<organism evidence="5 6">
    <name type="scientific">Aphis craccivora</name>
    <name type="common">Cowpea aphid</name>
    <dbReference type="NCBI Taxonomy" id="307492"/>
    <lineage>
        <taxon>Eukaryota</taxon>
        <taxon>Metazoa</taxon>
        <taxon>Ecdysozoa</taxon>
        <taxon>Arthropoda</taxon>
        <taxon>Hexapoda</taxon>
        <taxon>Insecta</taxon>
        <taxon>Pterygota</taxon>
        <taxon>Neoptera</taxon>
        <taxon>Paraneoptera</taxon>
        <taxon>Hemiptera</taxon>
        <taxon>Sternorrhyncha</taxon>
        <taxon>Aphidomorpha</taxon>
        <taxon>Aphidoidea</taxon>
        <taxon>Aphididae</taxon>
        <taxon>Aphidini</taxon>
        <taxon>Aphis</taxon>
        <taxon>Aphis</taxon>
    </lineage>
</organism>
<protein>
    <submittedName>
        <fullName evidence="5">Bombyxin F-1-like</fullName>
    </submittedName>
</protein>
<feature type="domain" description="Insulin-like" evidence="4">
    <location>
        <begin position="38"/>
        <end position="91"/>
    </location>
</feature>
<keyword evidence="2 3" id="KW-0732">Signal</keyword>